<accession>A0A951Q8F6</accession>
<dbReference type="Pfam" id="PF00528">
    <property type="entry name" value="BPD_transp_1"/>
    <property type="match status" value="1"/>
</dbReference>
<evidence type="ECO:0000256" key="3">
    <source>
        <dbReference type="ARBA" id="ARBA00022475"/>
    </source>
</evidence>
<evidence type="ECO:0000256" key="4">
    <source>
        <dbReference type="ARBA" id="ARBA00022692"/>
    </source>
</evidence>
<reference evidence="9" key="2">
    <citation type="journal article" date="2022" name="Microbiol. Resour. Announc.">
        <title>Metagenome Sequencing to Explore Phylogenomics of Terrestrial Cyanobacteria.</title>
        <authorList>
            <person name="Ward R.D."/>
            <person name="Stajich J.E."/>
            <person name="Johansen J.R."/>
            <person name="Huntemann M."/>
            <person name="Clum A."/>
            <person name="Foster B."/>
            <person name="Foster B."/>
            <person name="Roux S."/>
            <person name="Palaniappan K."/>
            <person name="Varghese N."/>
            <person name="Mukherjee S."/>
            <person name="Reddy T.B.K."/>
            <person name="Daum C."/>
            <person name="Copeland A."/>
            <person name="Chen I.A."/>
            <person name="Ivanova N.N."/>
            <person name="Kyrpides N.C."/>
            <person name="Shapiro N."/>
            <person name="Eloe-Fadrosh E.A."/>
            <person name="Pietrasiak N."/>
        </authorList>
    </citation>
    <scope>NUCLEOTIDE SEQUENCE</scope>
    <source>
        <strain evidence="9">UHER 2000/2452</strain>
    </source>
</reference>
<dbReference type="PROSITE" id="PS50928">
    <property type="entry name" value="ABC_TM1"/>
    <property type="match status" value="1"/>
</dbReference>
<dbReference type="EMBL" id="JAHHHD010000004">
    <property type="protein sequence ID" value="MBW4658183.1"/>
    <property type="molecule type" value="Genomic_DNA"/>
</dbReference>
<dbReference type="SUPFAM" id="SSF161098">
    <property type="entry name" value="MetI-like"/>
    <property type="match status" value="1"/>
</dbReference>
<comment type="subcellular location">
    <subcellularLocation>
        <location evidence="1 7">Cell membrane</location>
        <topology evidence="1 7">Multi-pass membrane protein</topology>
    </subcellularLocation>
</comment>
<evidence type="ECO:0000313" key="9">
    <source>
        <dbReference type="EMBL" id="MBW4658183.1"/>
    </source>
</evidence>
<proteinExistence type="inferred from homology"/>
<dbReference type="Gene3D" id="1.10.3720.10">
    <property type="entry name" value="MetI-like"/>
    <property type="match status" value="1"/>
</dbReference>
<dbReference type="InterPro" id="IPR035906">
    <property type="entry name" value="MetI-like_sf"/>
</dbReference>
<name>A0A951Q8F6_9CYAN</name>
<dbReference type="InterPro" id="IPR010065">
    <property type="entry name" value="AA_ABC_transptr_permease_3TM"/>
</dbReference>
<dbReference type="PANTHER" id="PTHR30614:SF34">
    <property type="entry name" value="BLR6398 PROTEIN"/>
    <property type="match status" value="1"/>
</dbReference>
<keyword evidence="3" id="KW-1003">Cell membrane</keyword>
<evidence type="ECO:0000259" key="8">
    <source>
        <dbReference type="PROSITE" id="PS50928"/>
    </source>
</evidence>
<dbReference type="GO" id="GO:0022857">
    <property type="term" value="F:transmembrane transporter activity"/>
    <property type="evidence" value="ECO:0007669"/>
    <property type="project" value="InterPro"/>
</dbReference>
<comment type="caution">
    <text evidence="9">The sequence shown here is derived from an EMBL/GenBank/DDBJ whole genome shotgun (WGS) entry which is preliminary data.</text>
</comment>
<feature type="transmembrane region" description="Helical" evidence="7">
    <location>
        <begin position="20"/>
        <end position="40"/>
    </location>
</feature>
<evidence type="ECO:0000256" key="7">
    <source>
        <dbReference type="RuleBase" id="RU363032"/>
    </source>
</evidence>
<dbReference type="InterPro" id="IPR000515">
    <property type="entry name" value="MetI-like"/>
</dbReference>
<feature type="transmembrane region" description="Helical" evidence="7">
    <location>
        <begin position="87"/>
        <end position="107"/>
    </location>
</feature>
<dbReference type="GO" id="GO:0006865">
    <property type="term" value="P:amino acid transport"/>
    <property type="evidence" value="ECO:0007669"/>
    <property type="project" value="TreeGrafter"/>
</dbReference>
<feature type="transmembrane region" description="Helical" evidence="7">
    <location>
        <begin position="186"/>
        <end position="206"/>
    </location>
</feature>
<feature type="transmembrane region" description="Helical" evidence="7">
    <location>
        <begin position="52"/>
        <end position="81"/>
    </location>
</feature>
<feature type="transmembrane region" description="Helical" evidence="7">
    <location>
        <begin position="141"/>
        <end position="166"/>
    </location>
</feature>
<keyword evidence="4 7" id="KW-0812">Transmembrane</keyword>
<reference evidence="9" key="1">
    <citation type="submission" date="2021-05" db="EMBL/GenBank/DDBJ databases">
        <authorList>
            <person name="Pietrasiak N."/>
            <person name="Ward R."/>
            <person name="Stajich J.E."/>
            <person name="Kurbessoian T."/>
        </authorList>
    </citation>
    <scope>NUCLEOTIDE SEQUENCE</scope>
    <source>
        <strain evidence="9">UHER 2000/2452</strain>
    </source>
</reference>
<evidence type="ECO:0000313" key="10">
    <source>
        <dbReference type="Proteomes" id="UP000757435"/>
    </source>
</evidence>
<evidence type="ECO:0000256" key="1">
    <source>
        <dbReference type="ARBA" id="ARBA00004651"/>
    </source>
</evidence>
<evidence type="ECO:0000256" key="5">
    <source>
        <dbReference type="ARBA" id="ARBA00022989"/>
    </source>
</evidence>
<dbReference type="CDD" id="cd06261">
    <property type="entry name" value="TM_PBP2"/>
    <property type="match status" value="1"/>
</dbReference>
<organism evidence="9 10">
    <name type="scientific">Drouetiella hepatica Uher 2000/2452</name>
    <dbReference type="NCBI Taxonomy" id="904376"/>
    <lineage>
        <taxon>Bacteria</taxon>
        <taxon>Bacillati</taxon>
        <taxon>Cyanobacteriota</taxon>
        <taxon>Cyanophyceae</taxon>
        <taxon>Oculatellales</taxon>
        <taxon>Oculatellaceae</taxon>
        <taxon>Drouetiella</taxon>
    </lineage>
</organism>
<keyword evidence="2 7" id="KW-0813">Transport</keyword>
<gene>
    <name evidence="9" type="ORF">KME15_05880</name>
</gene>
<dbReference type="AlphaFoldDB" id="A0A951Q8F6"/>
<dbReference type="GO" id="GO:0043190">
    <property type="term" value="C:ATP-binding cassette (ABC) transporter complex"/>
    <property type="evidence" value="ECO:0007669"/>
    <property type="project" value="InterPro"/>
</dbReference>
<keyword evidence="5 7" id="KW-1133">Transmembrane helix</keyword>
<keyword evidence="6 7" id="KW-0472">Membrane</keyword>
<feature type="domain" description="ABC transmembrane type-1" evidence="8">
    <location>
        <begin position="18"/>
        <end position="199"/>
    </location>
</feature>
<dbReference type="NCBIfam" id="TIGR01726">
    <property type="entry name" value="HEQRo_perm_3TM"/>
    <property type="match status" value="1"/>
</dbReference>
<comment type="similarity">
    <text evidence="7">Belongs to the binding-protein-dependent transport system permease family.</text>
</comment>
<evidence type="ECO:0000256" key="6">
    <source>
        <dbReference type="ARBA" id="ARBA00023136"/>
    </source>
</evidence>
<dbReference type="PANTHER" id="PTHR30614">
    <property type="entry name" value="MEMBRANE COMPONENT OF AMINO ACID ABC TRANSPORTER"/>
    <property type="match status" value="1"/>
</dbReference>
<protein>
    <submittedName>
        <fullName evidence="9">Amino acid ABC transporter permease</fullName>
    </submittedName>
</protein>
<dbReference type="InterPro" id="IPR043429">
    <property type="entry name" value="ArtM/GltK/GlnP/TcyL/YhdX-like"/>
</dbReference>
<sequence>MSDEFTLGRIFINLLIATKWTIILSIIAFVFGGIAGFLIMMMRISPIKPIRFLSWVYVEFFEGTPLLLQLFLAFFGVSVVFGINLSPLVAATIALTAFTSAFLADIWRGAVEALPKGQWEASSALGFGYFKKLRYIILPQAVKLAIAPTVGFLVQVIKGTSLASVIGFTELSRAASQINNVTLKALLVFALAGAIYFLLCYPLSLWSQRVEQRLNQQAH</sequence>
<evidence type="ECO:0000256" key="2">
    <source>
        <dbReference type="ARBA" id="ARBA00022448"/>
    </source>
</evidence>
<dbReference type="Proteomes" id="UP000757435">
    <property type="component" value="Unassembled WGS sequence"/>
</dbReference>